<evidence type="ECO:0000256" key="2">
    <source>
        <dbReference type="SAM" id="Phobius"/>
    </source>
</evidence>
<sequence length="107" mass="11165">MSLTYQPFAAVPEVSALGEELKHNVNDKERYGSIAAGAGILVGSLFGHGLGRLLMMAAAGALVYRGVTGHCHVYERLGVSTRQPESVTDTPQLPDAVPSAESTKVAA</sequence>
<keyword evidence="2" id="KW-0812">Transmembrane</keyword>
<dbReference type="InterPro" id="IPR021309">
    <property type="entry name" value="YgaP-like_TM"/>
</dbReference>
<feature type="compositionally biased region" description="Polar residues" evidence="1">
    <location>
        <begin position="81"/>
        <end position="91"/>
    </location>
</feature>
<proteinExistence type="predicted"/>
<evidence type="ECO:0000256" key="1">
    <source>
        <dbReference type="SAM" id="MobiDB-lite"/>
    </source>
</evidence>
<feature type="region of interest" description="Disordered" evidence="1">
    <location>
        <begin position="81"/>
        <end position="107"/>
    </location>
</feature>
<dbReference type="Pfam" id="PF11127">
    <property type="entry name" value="YgaP-like_TM"/>
    <property type="match status" value="1"/>
</dbReference>
<dbReference type="AlphaFoldDB" id="A0A366HW23"/>
<evidence type="ECO:0000259" key="3">
    <source>
        <dbReference type="Pfam" id="PF11127"/>
    </source>
</evidence>
<evidence type="ECO:0000313" key="4">
    <source>
        <dbReference type="EMBL" id="RBP47784.1"/>
    </source>
</evidence>
<organism evidence="4 5">
    <name type="scientific">Roseimicrobium gellanilyticum</name>
    <dbReference type="NCBI Taxonomy" id="748857"/>
    <lineage>
        <taxon>Bacteria</taxon>
        <taxon>Pseudomonadati</taxon>
        <taxon>Verrucomicrobiota</taxon>
        <taxon>Verrucomicrobiia</taxon>
        <taxon>Verrucomicrobiales</taxon>
        <taxon>Verrucomicrobiaceae</taxon>
        <taxon>Roseimicrobium</taxon>
    </lineage>
</organism>
<keyword evidence="2" id="KW-1133">Transmembrane helix</keyword>
<accession>A0A366HW23</accession>
<dbReference type="OrthoDB" id="3695445at2"/>
<dbReference type="RefSeq" id="WP_113956693.1">
    <property type="nucleotide sequence ID" value="NZ_QNRR01000001.1"/>
</dbReference>
<evidence type="ECO:0000313" key="5">
    <source>
        <dbReference type="Proteomes" id="UP000253426"/>
    </source>
</evidence>
<dbReference type="EMBL" id="QNRR01000001">
    <property type="protein sequence ID" value="RBP47784.1"/>
    <property type="molecule type" value="Genomic_DNA"/>
</dbReference>
<name>A0A366HW23_9BACT</name>
<gene>
    <name evidence="4" type="ORF">DES53_101583</name>
</gene>
<feature type="domain" description="Inner membrane protein YgaP-like transmembrane" evidence="3">
    <location>
        <begin position="22"/>
        <end position="83"/>
    </location>
</feature>
<dbReference type="Proteomes" id="UP000253426">
    <property type="component" value="Unassembled WGS sequence"/>
</dbReference>
<comment type="caution">
    <text evidence="4">The sequence shown here is derived from an EMBL/GenBank/DDBJ whole genome shotgun (WGS) entry which is preliminary data.</text>
</comment>
<feature type="transmembrane region" description="Helical" evidence="2">
    <location>
        <begin position="31"/>
        <end position="55"/>
    </location>
</feature>
<keyword evidence="5" id="KW-1185">Reference proteome</keyword>
<protein>
    <submittedName>
        <fullName evidence="4">DUF2892 family protein</fullName>
    </submittedName>
</protein>
<keyword evidence="2" id="KW-0472">Membrane</keyword>
<reference evidence="4 5" key="1">
    <citation type="submission" date="2018-06" db="EMBL/GenBank/DDBJ databases">
        <title>Genomic Encyclopedia of Type Strains, Phase IV (KMG-IV): sequencing the most valuable type-strain genomes for metagenomic binning, comparative biology and taxonomic classification.</title>
        <authorList>
            <person name="Goeker M."/>
        </authorList>
    </citation>
    <scope>NUCLEOTIDE SEQUENCE [LARGE SCALE GENOMIC DNA]</scope>
    <source>
        <strain evidence="4 5">DSM 25532</strain>
    </source>
</reference>